<accession>A0A381TYP8</accession>
<dbReference type="SUPFAM" id="SSF54373">
    <property type="entry name" value="FAD-linked reductases, C-terminal domain"/>
    <property type="match status" value="1"/>
</dbReference>
<dbReference type="EMBL" id="UINC01005404">
    <property type="protein sequence ID" value="SVA21112.1"/>
    <property type="molecule type" value="Genomic_DNA"/>
</dbReference>
<dbReference type="GO" id="GO:0016491">
    <property type="term" value="F:oxidoreductase activity"/>
    <property type="evidence" value="ECO:0007669"/>
    <property type="project" value="UniProtKB-KW"/>
</dbReference>
<protein>
    <recommendedName>
        <fullName evidence="2">FAD dependent oxidoreductase domain-containing protein</fullName>
    </recommendedName>
</protein>
<gene>
    <name evidence="3" type="ORF">METZ01_LOCUS73966</name>
</gene>
<dbReference type="GO" id="GO:0005737">
    <property type="term" value="C:cytoplasm"/>
    <property type="evidence" value="ECO:0007669"/>
    <property type="project" value="TreeGrafter"/>
</dbReference>
<dbReference type="InterPro" id="IPR006076">
    <property type="entry name" value="FAD-dep_OxRdtase"/>
</dbReference>
<name>A0A381TYP8_9ZZZZ</name>
<dbReference type="AlphaFoldDB" id="A0A381TYP8"/>
<dbReference type="PANTHER" id="PTHR13847:SF287">
    <property type="entry name" value="FAD-DEPENDENT OXIDOREDUCTASE DOMAIN-CONTAINING PROTEIN 1"/>
    <property type="match status" value="1"/>
</dbReference>
<dbReference type="Gene3D" id="3.50.50.60">
    <property type="entry name" value="FAD/NAD(P)-binding domain"/>
    <property type="match status" value="1"/>
</dbReference>
<dbReference type="PANTHER" id="PTHR13847">
    <property type="entry name" value="SARCOSINE DEHYDROGENASE-RELATED"/>
    <property type="match status" value="1"/>
</dbReference>
<proteinExistence type="predicted"/>
<organism evidence="3">
    <name type="scientific">marine metagenome</name>
    <dbReference type="NCBI Taxonomy" id="408172"/>
    <lineage>
        <taxon>unclassified sequences</taxon>
        <taxon>metagenomes</taxon>
        <taxon>ecological metagenomes</taxon>
    </lineage>
</organism>
<sequence length="408" mass="44745">MNPSLKNPDFLIIGGGILGCAIAWNLARRSKSKVLLLERQELASATTSKAAGLIRKIGGKKEQIPLHQLTVEAIDLLSEELNEPLHWNQSGGLLVAESSSSLSNLVDLQKLAIAHDEKFEWIERSEAEDLVPWLNVDSTKKIALLPNDGWIDPYLLSTFYANAAKKHGAEFRMGVEVKSLQKSGQRIIGVNTDNGNITAGCVIDAAGPWAGLVALETGWHLPMAPVRSHYWITSKNEKFQNNQPYVILPDANAYTRPEVGGLLFGLRDKMSLSHDPRKLPNDFTELKYNEDPLGWHVLEEQGEGLARFFPGLESMHIAHYIAGPSTYTPDGQFLLGTIPEIEGFLVASGCCGSGIGASGGIGKVISDLAWDGTTTLEIDNFRTDRFGPIDSFSPEWINRCVKARFAKK</sequence>
<evidence type="ECO:0000259" key="2">
    <source>
        <dbReference type="Pfam" id="PF01266"/>
    </source>
</evidence>
<dbReference type="Pfam" id="PF01266">
    <property type="entry name" value="DAO"/>
    <property type="match status" value="1"/>
</dbReference>
<evidence type="ECO:0000256" key="1">
    <source>
        <dbReference type="ARBA" id="ARBA00023002"/>
    </source>
</evidence>
<dbReference type="SUPFAM" id="SSF51905">
    <property type="entry name" value="FAD/NAD(P)-binding domain"/>
    <property type="match status" value="1"/>
</dbReference>
<reference evidence="3" key="1">
    <citation type="submission" date="2018-05" db="EMBL/GenBank/DDBJ databases">
        <authorList>
            <person name="Lanie J.A."/>
            <person name="Ng W.-L."/>
            <person name="Kazmierczak K.M."/>
            <person name="Andrzejewski T.M."/>
            <person name="Davidsen T.M."/>
            <person name="Wayne K.J."/>
            <person name="Tettelin H."/>
            <person name="Glass J.I."/>
            <person name="Rusch D."/>
            <person name="Podicherti R."/>
            <person name="Tsui H.-C.T."/>
            <person name="Winkler M.E."/>
        </authorList>
    </citation>
    <scope>NUCLEOTIDE SEQUENCE</scope>
</reference>
<keyword evidence="1" id="KW-0560">Oxidoreductase</keyword>
<feature type="domain" description="FAD dependent oxidoreductase" evidence="2">
    <location>
        <begin position="9"/>
        <end position="368"/>
    </location>
</feature>
<dbReference type="Gene3D" id="3.30.9.10">
    <property type="entry name" value="D-Amino Acid Oxidase, subunit A, domain 2"/>
    <property type="match status" value="1"/>
</dbReference>
<dbReference type="PROSITE" id="PS51257">
    <property type="entry name" value="PROKAR_LIPOPROTEIN"/>
    <property type="match status" value="1"/>
</dbReference>
<evidence type="ECO:0000313" key="3">
    <source>
        <dbReference type="EMBL" id="SVA21112.1"/>
    </source>
</evidence>
<dbReference type="InterPro" id="IPR036188">
    <property type="entry name" value="FAD/NAD-bd_sf"/>
</dbReference>